<evidence type="ECO:0000313" key="8">
    <source>
        <dbReference type="EMBL" id="SHG58736.1"/>
    </source>
</evidence>
<dbReference type="Proteomes" id="UP000184000">
    <property type="component" value="Unassembled WGS sequence"/>
</dbReference>
<keyword evidence="6" id="KW-0732">Signal</keyword>
<keyword evidence="3" id="KW-0812">Transmembrane</keyword>
<name>A0A1M5L168_9GAMM</name>
<reference evidence="8 9" key="1">
    <citation type="submission" date="2016-11" db="EMBL/GenBank/DDBJ databases">
        <authorList>
            <person name="Jaros S."/>
            <person name="Januszkiewicz K."/>
            <person name="Wedrychowicz H."/>
        </authorList>
    </citation>
    <scope>NUCLEOTIDE SEQUENCE [LARGE SCALE GENOMIC DNA]</scope>
    <source>
        <strain evidence="8 9">DSM 18231</strain>
    </source>
</reference>
<evidence type="ECO:0000256" key="5">
    <source>
        <dbReference type="ARBA" id="ARBA00023136"/>
    </source>
</evidence>
<evidence type="ECO:0000256" key="1">
    <source>
        <dbReference type="ARBA" id="ARBA00004651"/>
    </source>
</evidence>
<evidence type="ECO:0000313" key="9">
    <source>
        <dbReference type="Proteomes" id="UP000184000"/>
    </source>
</evidence>
<feature type="domain" description="Single Cache" evidence="7">
    <location>
        <begin position="33"/>
        <end position="118"/>
    </location>
</feature>
<dbReference type="SMART" id="SM01049">
    <property type="entry name" value="Cache_2"/>
    <property type="match status" value="2"/>
</dbReference>
<sequence length="296" mass="31979">MKLNHRNLLILSLGAAICASPLAHSATDGTQAKGSVERSHARQANALLDRAAAHLQQAGPEQALAAFNDRNGDFVDGQHYVFVLDTAGTMLASNGASRALVGLNVMDLKDAAGKPFIRAIVEGAKATQNGQVEYHWLNPTDNKVENKTSLYRKVGDQILAVGYYIPRSSAEHAQKMLDEAVALVKRSGDKAAYQAFNDPQGRFVTNDEYVFAIGLEDGKYRASGASPNLVGVDVREITDAAGTPLFKQMIELAKDKGIGSVDYVWRNPATNAVEKKHTLIRRVDDVLLGVGYYSPN</sequence>
<keyword evidence="4" id="KW-1133">Transmembrane helix</keyword>
<organism evidence="8 9">
    <name type="scientific">Stutzerimonas xanthomarina DSM 18231</name>
    <dbReference type="NCBI Taxonomy" id="1403346"/>
    <lineage>
        <taxon>Bacteria</taxon>
        <taxon>Pseudomonadati</taxon>
        <taxon>Pseudomonadota</taxon>
        <taxon>Gammaproteobacteria</taxon>
        <taxon>Pseudomonadales</taxon>
        <taxon>Pseudomonadaceae</taxon>
        <taxon>Stutzerimonas</taxon>
    </lineage>
</organism>
<dbReference type="GO" id="GO:0005886">
    <property type="term" value="C:plasma membrane"/>
    <property type="evidence" value="ECO:0007669"/>
    <property type="project" value="UniProtKB-SubCell"/>
</dbReference>
<dbReference type="Pfam" id="PF08269">
    <property type="entry name" value="dCache_2"/>
    <property type="match status" value="1"/>
</dbReference>
<accession>A0A1M5L168</accession>
<gene>
    <name evidence="8" type="ORF">SAMN02744645_0788</name>
</gene>
<dbReference type="EMBL" id="FQXA01000001">
    <property type="protein sequence ID" value="SHG58736.1"/>
    <property type="molecule type" value="Genomic_DNA"/>
</dbReference>
<dbReference type="GeneID" id="98635985"/>
<evidence type="ECO:0000259" key="7">
    <source>
        <dbReference type="SMART" id="SM01049"/>
    </source>
</evidence>
<evidence type="ECO:0000256" key="4">
    <source>
        <dbReference type="ARBA" id="ARBA00022989"/>
    </source>
</evidence>
<proteinExistence type="predicted"/>
<keyword evidence="2" id="KW-1003">Cell membrane</keyword>
<dbReference type="InterPro" id="IPR004010">
    <property type="entry name" value="Double_Cache_2"/>
</dbReference>
<protein>
    <submittedName>
        <fullName evidence="8">Cytochrome c</fullName>
    </submittedName>
</protein>
<evidence type="ECO:0000256" key="2">
    <source>
        <dbReference type="ARBA" id="ARBA00022475"/>
    </source>
</evidence>
<feature type="domain" description="Single Cache" evidence="7">
    <location>
        <begin position="172"/>
        <end position="247"/>
    </location>
</feature>
<dbReference type="Gene3D" id="3.30.450.20">
    <property type="entry name" value="PAS domain"/>
    <property type="match status" value="2"/>
</dbReference>
<comment type="subcellular location">
    <subcellularLocation>
        <location evidence="1">Cell membrane</location>
        <topology evidence="1">Multi-pass membrane protein</topology>
    </subcellularLocation>
</comment>
<dbReference type="AlphaFoldDB" id="A0A1M5L168"/>
<evidence type="ECO:0000256" key="3">
    <source>
        <dbReference type="ARBA" id="ARBA00022692"/>
    </source>
</evidence>
<dbReference type="InterPro" id="IPR033480">
    <property type="entry name" value="sCache_2"/>
</dbReference>
<feature type="chain" id="PRO_5009911869" evidence="6">
    <location>
        <begin position="26"/>
        <end position="296"/>
    </location>
</feature>
<evidence type="ECO:0000256" key="6">
    <source>
        <dbReference type="SAM" id="SignalP"/>
    </source>
</evidence>
<feature type="signal peptide" evidence="6">
    <location>
        <begin position="1"/>
        <end position="25"/>
    </location>
</feature>
<dbReference type="RefSeq" id="WP_073299229.1">
    <property type="nucleotide sequence ID" value="NZ_FQXA01000001.1"/>
</dbReference>
<keyword evidence="5" id="KW-0472">Membrane</keyword>